<comment type="caution">
    <text evidence="1">The sequence shown here is derived from an EMBL/GenBank/DDBJ whole genome shotgun (WGS) entry which is preliminary data.</text>
</comment>
<organism evidence="1 2">
    <name type="scientific">Peronosclerospora sorghi</name>
    <dbReference type="NCBI Taxonomy" id="230839"/>
    <lineage>
        <taxon>Eukaryota</taxon>
        <taxon>Sar</taxon>
        <taxon>Stramenopiles</taxon>
        <taxon>Oomycota</taxon>
        <taxon>Peronosporomycetes</taxon>
        <taxon>Peronosporales</taxon>
        <taxon>Peronosporaceae</taxon>
        <taxon>Peronosclerospora</taxon>
    </lineage>
</organism>
<protein>
    <submittedName>
        <fullName evidence="1">Uncharacterized protein</fullName>
    </submittedName>
</protein>
<keyword evidence="2" id="KW-1185">Reference proteome</keyword>
<gene>
    <name evidence="1" type="ORF">PsorP6_001869</name>
</gene>
<proteinExistence type="predicted"/>
<dbReference type="Proteomes" id="UP001163321">
    <property type="component" value="Chromosome 1"/>
</dbReference>
<name>A0ACC0WQ93_9STRA</name>
<accession>A0ACC0WQ93</accession>
<sequence length="293" mass="32368">MKKEPGKTLVVGASYVALECAGYLAWVMVRSILLRGFDQDIAHKIRDYMEVQSGIEFIRKTVPLSISKLERDQLLVKWISEDGEACEEIFDTVLNATGRDPDVSKLCLDKAGVKLNEMTGRIWVRNEQTSTPNVYAIGDVIDVPELTPVAIQAGRLLSRRLYNGSSVQMNYDNMAQQCSRRSSTGAAVYLKMKARKGIVKKMWRSTTKILFHWNGRLLRLENQQNSRQLRVGFPLPGCPNAGEVTLAIGLAMKVGFTHDQLIDTVGIHPTTAVAFKTLEMTKSSGGSTTGGGC</sequence>
<evidence type="ECO:0000313" key="1">
    <source>
        <dbReference type="EMBL" id="KAI9921040.1"/>
    </source>
</evidence>
<evidence type="ECO:0000313" key="2">
    <source>
        <dbReference type="Proteomes" id="UP001163321"/>
    </source>
</evidence>
<reference evidence="1 2" key="1">
    <citation type="journal article" date="2022" name="bioRxiv">
        <title>The genome of the oomycete Peronosclerospora sorghi, a cosmopolitan pathogen of maize and sorghum, is inflated with dispersed pseudogenes.</title>
        <authorList>
            <person name="Fletcher K."/>
            <person name="Martin F."/>
            <person name="Isakeit T."/>
            <person name="Cavanaugh K."/>
            <person name="Magill C."/>
            <person name="Michelmore R."/>
        </authorList>
    </citation>
    <scope>NUCLEOTIDE SEQUENCE [LARGE SCALE GENOMIC DNA]</scope>
    <source>
        <strain evidence="1">P6</strain>
    </source>
</reference>
<dbReference type="EMBL" id="CM047580">
    <property type="protein sequence ID" value="KAI9921040.1"/>
    <property type="molecule type" value="Genomic_DNA"/>
</dbReference>